<sequence length="106" mass="12642">MKRRRRRKRKKKRKRKDEEEEEEEEERRGGGGRRKKSKKKEEEEEEEEPRLGARRGWDVKENDESLILRSDTPGLDKEREDPRGAEHANHQRGGEEGIGGRRRTPA</sequence>
<keyword evidence="2" id="KW-1185">Reference proteome</keyword>
<evidence type="ECO:0000313" key="1">
    <source>
        <dbReference type="EMBL" id="KAI3810785.1"/>
    </source>
</evidence>
<evidence type="ECO:0000313" key="2">
    <source>
        <dbReference type="Proteomes" id="UP001056120"/>
    </source>
</evidence>
<reference evidence="2" key="1">
    <citation type="journal article" date="2022" name="Mol. Ecol. Resour.">
        <title>The genomes of chicory, endive, great burdock and yacon provide insights into Asteraceae palaeo-polyploidization history and plant inulin production.</title>
        <authorList>
            <person name="Fan W."/>
            <person name="Wang S."/>
            <person name="Wang H."/>
            <person name="Wang A."/>
            <person name="Jiang F."/>
            <person name="Liu H."/>
            <person name="Zhao H."/>
            <person name="Xu D."/>
            <person name="Zhang Y."/>
        </authorList>
    </citation>
    <scope>NUCLEOTIDE SEQUENCE [LARGE SCALE GENOMIC DNA]</scope>
    <source>
        <strain evidence="2">cv. Yunnan</strain>
    </source>
</reference>
<accession>A0ACB9ITT6</accession>
<gene>
    <name evidence="1" type="ORF">L1987_20407</name>
</gene>
<proteinExistence type="predicted"/>
<dbReference type="EMBL" id="CM042024">
    <property type="protein sequence ID" value="KAI3810785.1"/>
    <property type="molecule type" value="Genomic_DNA"/>
</dbReference>
<comment type="caution">
    <text evidence="1">The sequence shown here is derived from an EMBL/GenBank/DDBJ whole genome shotgun (WGS) entry which is preliminary data.</text>
</comment>
<reference evidence="1 2" key="2">
    <citation type="journal article" date="2022" name="Mol. Ecol. Resour.">
        <title>The genomes of chicory, endive, great burdock and yacon provide insights into Asteraceae paleo-polyploidization history and plant inulin production.</title>
        <authorList>
            <person name="Fan W."/>
            <person name="Wang S."/>
            <person name="Wang H."/>
            <person name="Wang A."/>
            <person name="Jiang F."/>
            <person name="Liu H."/>
            <person name="Zhao H."/>
            <person name="Xu D."/>
            <person name="Zhang Y."/>
        </authorList>
    </citation>
    <scope>NUCLEOTIDE SEQUENCE [LARGE SCALE GENOMIC DNA]</scope>
    <source>
        <strain evidence="2">cv. Yunnan</strain>
        <tissue evidence="1">Leaves</tissue>
    </source>
</reference>
<dbReference type="Proteomes" id="UP001056120">
    <property type="component" value="Linkage Group LG07"/>
</dbReference>
<organism evidence="1 2">
    <name type="scientific">Smallanthus sonchifolius</name>
    <dbReference type="NCBI Taxonomy" id="185202"/>
    <lineage>
        <taxon>Eukaryota</taxon>
        <taxon>Viridiplantae</taxon>
        <taxon>Streptophyta</taxon>
        <taxon>Embryophyta</taxon>
        <taxon>Tracheophyta</taxon>
        <taxon>Spermatophyta</taxon>
        <taxon>Magnoliopsida</taxon>
        <taxon>eudicotyledons</taxon>
        <taxon>Gunneridae</taxon>
        <taxon>Pentapetalae</taxon>
        <taxon>asterids</taxon>
        <taxon>campanulids</taxon>
        <taxon>Asterales</taxon>
        <taxon>Asteraceae</taxon>
        <taxon>Asteroideae</taxon>
        <taxon>Heliantheae alliance</taxon>
        <taxon>Millerieae</taxon>
        <taxon>Smallanthus</taxon>
    </lineage>
</organism>
<name>A0ACB9ITT6_9ASTR</name>
<protein>
    <submittedName>
        <fullName evidence="1">Uncharacterized protein</fullName>
    </submittedName>
</protein>